<sequence>MPVMNLIDAIRFGLEQEMEMDERAIVLGEDVGVRGGVFGATRGLFERFGPERVIDTPLAESSIVGVAIGAALNGLRPLAEIQFADYIHPAMNQIINEAARIRYRTNGAFHCPVVIRAPFGGGVHGALYHSQSLEGLFYHVPGLKIVIPSSPHDARGLLRAAMEQDDPVLFFEHKRAYRLVKGEVPEESYSVPIGRAEVRREGTDATVIAYGLMLHLVLEAAERLSREEGIEVEVIDLRSILPLDKETVIASAKKTGRVLVVHEDNKTGGVGAELAAILAEEALFYLDAPVMRLTGPDAPAMPFNPVQEAAFMPNAYTIADRIRELVRY</sequence>
<gene>
    <name evidence="5" type="ORF">LIP_0824</name>
</gene>
<protein>
    <submittedName>
        <fullName evidence="5">2-oxoisovalerate dehydrogenase</fullName>
    </submittedName>
</protein>
<dbReference type="Pfam" id="PF02780">
    <property type="entry name" value="Transketolase_C"/>
    <property type="match status" value="1"/>
</dbReference>
<keyword evidence="2" id="KW-0560">Oxidoreductase</keyword>
<dbReference type="FunFam" id="3.40.50.920:FF:000001">
    <property type="entry name" value="Pyruvate dehydrogenase E1 beta subunit"/>
    <property type="match status" value="1"/>
</dbReference>
<reference evidence="6" key="1">
    <citation type="submission" date="2015-07" db="EMBL/GenBank/DDBJ databases">
        <title>Complete genome sequence and phylogenetic analysis of Limnochorda pilosa.</title>
        <authorList>
            <person name="Watanabe M."/>
            <person name="Kojima H."/>
            <person name="Fukui M."/>
        </authorList>
    </citation>
    <scope>NUCLEOTIDE SEQUENCE [LARGE SCALE GENOMIC DNA]</scope>
    <source>
        <strain evidence="6">HC45</strain>
    </source>
</reference>
<feature type="domain" description="Transketolase-like pyrimidine-binding" evidence="4">
    <location>
        <begin position="4"/>
        <end position="179"/>
    </location>
</feature>
<dbReference type="PANTHER" id="PTHR43257">
    <property type="entry name" value="PYRUVATE DEHYDROGENASE E1 COMPONENT BETA SUBUNIT"/>
    <property type="match status" value="1"/>
</dbReference>
<accession>A0A0K2SHU3</accession>
<evidence type="ECO:0000256" key="3">
    <source>
        <dbReference type="ARBA" id="ARBA00023052"/>
    </source>
</evidence>
<dbReference type="InterPro" id="IPR029061">
    <property type="entry name" value="THDP-binding"/>
</dbReference>
<dbReference type="NCBIfam" id="NF006667">
    <property type="entry name" value="PRK09212.1"/>
    <property type="match status" value="1"/>
</dbReference>
<reference evidence="6" key="2">
    <citation type="journal article" date="2016" name="Int. J. Syst. Evol. Microbiol.">
        <title>Complete genome sequence and cell structure of Limnochorda pilosa, a Gram-negative spore-former within the phylum Firmicutes.</title>
        <authorList>
            <person name="Watanabe M."/>
            <person name="Kojima H."/>
            <person name="Fukui M."/>
        </authorList>
    </citation>
    <scope>NUCLEOTIDE SEQUENCE [LARGE SCALE GENOMIC DNA]</scope>
    <source>
        <strain evidence="6">HC45</strain>
    </source>
</reference>
<dbReference type="Gene3D" id="3.40.50.920">
    <property type="match status" value="1"/>
</dbReference>
<dbReference type="SMART" id="SM00861">
    <property type="entry name" value="Transket_pyr"/>
    <property type="match status" value="1"/>
</dbReference>
<dbReference type="Pfam" id="PF02779">
    <property type="entry name" value="Transket_pyr"/>
    <property type="match status" value="1"/>
</dbReference>
<dbReference type="PATRIC" id="fig|1555112.3.peg.855"/>
<dbReference type="SUPFAM" id="SSF52518">
    <property type="entry name" value="Thiamin diphosphate-binding fold (THDP-binding)"/>
    <property type="match status" value="1"/>
</dbReference>
<dbReference type="RefSeq" id="WP_068134601.1">
    <property type="nucleotide sequence ID" value="NZ_AP014924.1"/>
</dbReference>
<dbReference type="KEGG" id="lpil:LIP_0824"/>
<evidence type="ECO:0000259" key="4">
    <source>
        <dbReference type="SMART" id="SM00861"/>
    </source>
</evidence>
<dbReference type="FunFam" id="3.40.50.970:FF:000001">
    <property type="entry name" value="Pyruvate dehydrogenase E1 beta subunit"/>
    <property type="match status" value="1"/>
</dbReference>
<comment type="cofactor">
    <cofactor evidence="1">
        <name>thiamine diphosphate</name>
        <dbReference type="ChEBI" id="CHEBI:58937"/>
    </cofactor>
</comment>
<dbReference type="Proteomes" id="UP000065807">
    <property type="component" value="Chromosome"/>
</dbReference>
<dbReference type="InterPro" id="IPR005475">
    <property type="entry name" value="Transketolase-like_Pyr-bd"/>
</dbReference>
<dbReference type="OrthoDB" id="9771835at2"/>
<dbReference type="SUPFAM" id="SSF52922">
    <property type="entry name" value="TK C-terminal domain-like"/>
    <property type="match status" value="1"/>
</dbReference>
<dbReference type="Gene3D" id="3.40.50.970">
    <property type="match status" value="1"/>
</dbReference>
<keyword evidence="6" id="KW-1185">Reference proteome</keyword>
<evidence type="ECO:0000256" key="2">
    <source>
        <dbReference type="ARBA" id="ARBA00023002"/>
    </source>
</evidence>
<dbReference type="GO" id="GO:0016491">
    <property type="term" value="F:oxidoreductase activity"/>
    <property type="evidence" value="ECO:0007669"/>
    <property type="project" value="UniProtKB-KW"/>
</dbReference>
<dbReference type="InterPro" id="IPR009014">
    <property type="entry name" value="Transketo_C/PFOR_II"/>
</dbReference>
<dbReference type="CDD" id="cd07036">
    <property type="entry name" value="TPP_PYR_E1-PDHc-beta_like"/>
    <property type="match status" value="1"/>
</dbReference>
<evidence type="ECO:0000256" key="1">
    <source>
        <dbReference type="ARBA" id="ARBA00001964"/>
    </source>
</evidence>
<dbReference type="PANTHER" id="PTHR43257:SF2">
    <property type="entry name" value="PYRUVATE DEHYDROGENASE E1 COMPONENT SUBUNIT BETA"/>
    <property type="match status" value="1"/>
</dbReference>
<dbReference type="InterPro" id="IPR033248">
    <property type="entry name" value="Transketolase_C"/>
</dbReference>
<dbReference type="AlphaFoldDB" id="A0A0K2SHU3"/>
<evidence type="ECO:0000313" key="6">
    <source>
        <dbReference type="Proteomes" id="UP000065807"/>
    </source>
</evidence>
<organism evidence="5 6">
    <name type="scientific">Limnochorda pilosa</name>
    <dbReference type="NCBI Taxonomy" id="1555112"/>
    <lineage>
        <taxon>Bacteria</taxon>
        <taxon>Bacillati</taxon>
        <taxon>Bacillota</taxon>
        <taxon>Limnochordia</taxon>
        <taxon>Limnochordales</taxon>
        <taxon>Limnochordaceae</taxon>
        <taxon>Limnochorda</taxon>
    </lineage>
</organism>
<name>A0A0K2SHU3_LIMPI</name>
<dbReference type="STRING" id="1555112.LIP_0824"/>
<dbReference type="EMBL" id="AP014924">
    <property type="protein sequence ID" value="BAS26681.1"/>
    <property type="molecule type" value="Genomic_DNA"/>
</dbReference>
<evidence type="ECO:0000313" key="5">
    <source>
        <dbReference type="EMBL" id="BAS26681.1"/>
    </source>
</evidence>
<keyword evidence="3" id="KW-0786">Thiamine pyrophosphate</keyword>
<proteinExistence type="predicted"/>